<gene>
    <name evidence="6" type="ORF">KZO87_08620</name>
</gene>
<name>A0A9X2X1Z8_9GAMM</name>
<comment type="caution">
    <text evidence="6">The sequence shown here is derived from an EMBL/GenBank/DDBJ whole genome shotgun (WGS) entry which is preliminary data.</text>
</comment>
<keyword evidence="1" id="KW-0805">Transcription regulation</keyword>
<evidence type="ECO:0000313" key="6">
    <source>
        <dbReference type="EMBL" id="MCT8505442.1"/>
    </source>
</evidence>
<reference evidence="6" key="1">
    <citation type="submission" date="2021-07" db="EMBL/GenBank/DDBJ databases">
        <authorList>
            <person name="Luelf R.H."/>
        </authorList>
    </citation>
    <scope>NUCLEOTIDE SEQUENCE</scope>
    <source>
        <strain evidence="6">TMW 2.2304</strain>
    </source>
</reference>
<dbReference type="PANTHER" id="PTHR43537:SF45">
    <property type="entry name" value="GNTR FAMILY REGULATORY PROTEIN"/>
    <property type="match status" value="1"/>
</dbReference>
<dbReference type="InterPro" id="IPR008920">
    <property type="entry name" value="TF_FadR/GntR_C"/>
</dbReference>
<dbReference type="InterPro" id="IPR036388">
    <property type="entry name" value="WH-like_DNA-bd_sf"/>
</dbReference>
<feature type="domain" description="HTH gntR-type" evidence="4">
    <location>
        <begin position="18"/>
        <end position="76"/>
    </location>
</feature>
<dbReference type="AlphaFoldDB" id="A0A9X2X1Z8"/>
<keyword evidence="7" id="KW-1185">Reference proteome</keyword>
<organism evidence="6 7">
    <name type="scientific">Chromohalobacter moromii</name>
    <dbReference type="NCBI Taxonomy" id="2860329"/>
    <lineage>
        <taxon>Bacteria</taxon>
        <taxon>Pseudomonadati</taxon>
        <taxon>Pseudomonadota</taxon>
        <taxon>Gammaproteobacteria</taxon>
        <taxon>Oceanospirillales</taxon>
        <taxon>Halomonadaceae</taxon>
        <taxon>Chromohalobacter</taxon>
    </lineage>
</organism>
<evidence type="ECO:0000256" key="2">
    <source>
        <dbReference type="ARBA" id="ARBA00023125"/>
    </source>
</evidence>
<dbReference type="InterPro" id="IPR011711">
    <property type="entry name" value="GntR_C"/>
</dbReference>
<protein>
    <submittedName>
        <fullName evidence="6">GntR family transcriptional regulator</fullName>
    </submittedName>
</protein>
<evidence type="ECO:0000259" key="4">
    <source>
        <dbReference type="SMART" id="SM00345"/>
    </source>
</evidence>
<dbReference type="Gene3D" id="1.10.10.10">
    <property type="entry name" value="Winged helix-like DNA-binding domain superfamily/Winged helix DNA-binding domain"/>
    <property type="match status" value="1"/>
</dbReference>
<dbReference type="SMART" id="SM00895">
    <property type="entry name" value="FCD"/>
    <property type="match status" value="1"/>
</dbReference>
<feature type="domain" description="GntR C-terminal" evidence="5">
    <location>
        <begin position="86"/>
        <end position="213"/>
    </location>
</feature>
<keyword evidence="2" id="KW-0238">DNA-binding</keyword>
<keyword evidence="3" id="KW-0804">Transcription</keyword>
<dbReference type="SUPFAM" id="SSF46785">
    <property type="entry name" value="Winged helix' DNA-binding domain"/>
    <property type="match status" value="1"/>
</dbReference>
<dbReference type="GO" id="GO:0003700">
    <property type="term" value="F:DNA-binding transcription factor activity"/>
    <property type="evidence" value="ECO:0007669"/>
    <property type="project" value="InterPro"/>
</dbReference>
<reference evidence="6" key="2">
    <citation type="journal article" date="2022" name="Syst. Appl. Microbiol.">
        <title>Chromohalobacter moromii sp. nov., a moderately halophilic bacterium isolated from lupine-based moromi fermentation.</title>
        <authorList>
            <person name="Lulf R.H."/>
            <person name="Hilgarth M."/>
            <person name="Ehrmann M.A."/>
        </authorList>
    </citation>
    <scope>NUCLEOTIDE SEQUENCE</scope>
    <source>
        <strain evidence="6">TMW 2.2304</strain>
    </source>
</reference>
<dbReference type="Proteomes" id="UP001145353">
    <property type="component" value="Unassembled WGS sequence"/>
</dbReference>
<dbReference type="SUPFAM" id="SSF48008">
    <property type="entry name" value="GntR ligand-binding domain-like"/>
    <property type="match status" value="1"/>
</dbReference>
<evidence type="ECO:0000313" key="7">
    <source>
        <dbReference type="Proteomes" id="UP001145353"/>
    </source>
</evidence>
<proteinExistence type="predicted"/>
<dbReference type="InterPro" id="IPR000524">
    <property type="entry name" value="Tscrpt_reg_HTH_GntR"/>
</dbReference>
<dbReference type="RefSeq" id="WP_247620845.1">
    <property type="nucleotide sequence ID" value="NZ_JAHXCZ010000003.1"/>
</dbReference>
<dbReference type="GO" id="GO:0003677">
    <property type="term" value="F:DNA binding"/>
    <property type="evidence" value="ECO:0007669"/>
    <property type="project" value="UniProtKB-KW"/>
</dbReference>
<dbReference type="EMBL" id="JAHXDE010000003">
    <property type="protein sequence ID" value="MCT8505442.1"/>
    <property type="molecule type" value="Genomic_DNA"/>
</dbReference>
<dbReference type="Pfam" id="PF07729">
    <property type="entry name" value="FCD"/>
    <property type="match status" value="1"/>
</dbReference>
<dbReference type="SMART" id="SM00345">
    <property type="entry name" value="HTH_GNTR"/>
    <property type="match status" value="1"/>
</dbReference>
<dbReference type="InterPro" id="IPR036390">
    <property type="entry name" value="WH_DNA-bd_sf"/>
</dbReference>
<evidence type="ECO:0000256" key="1">
    <source>
        <dbReference type="ARBA" id="ARBA00023015"/>
    </source>
</evidence>
<sequence>MSDTKKSAAYSKSQGNLAYERLESSIAHMDIQPGAFMTMADLQKQVGLGRTPVLEATRKLTDDTLLEMQAGIGIRVTPIDLAREKRLLKIRRDLECFVLEMAIENESGLVRNQMHHLIQALHEAESNNDLRRFNDLDKRMDQLIIEAANEPFVARTLRPLHTIFRRLGFLYQSHLGDTTSINKNILIHIKILDAVLNRDVSSAISANHELMDFMHAMFEPLDRKLEPSFFDVSIKPLDADLY</sequence>
<dbReference type="Pfam" id="PF00392">
    <property type="entry name" value="GntR"/>
    <property type="match status" value="1"/>
</dbReference>
<evidence type="ECO:0000256" key="3">
    <source>
        <dbReference type="ARBA" id="ARBA00023163"/>
    </source>
</evidence>
<accession>A0A9X2X1Z8</accession>
<evidence type="ECO:0000259" key="5">
    <source>
        <dbReference type="SMART" id="SM00895"/>
    </source>
</evidence>
<dbReference type="PANTHER" id="PTHR43537">
    <property type="entry name" value="TRANSCRIPTIONAL REGULATOR, GNTR FAMILY"/>
    <property type="match status" value="1"/>
</dbReference>
<dbReference type="Gene3D" id="1.20.120.530">
    <property type="entry name" value="GntR ligand-binding domain-like"/>
    <property type="match status" value="1"/>
</dbReference>